<keyword evidence="1" id="KW-0732">Signal</keyword>
<dbReference type="InterPro" id="IPR029058">
    <property type="entry name" value="AB_hydrolase_fold"/>
</dbReference>
<evidence type="ECO:0000256" key="1">
    <source>
        <dbReference type="SAM" id="SignalP"/>
    </source>
</evidence>
<protein>
    <submittedName>
        <fullName evidence="3">Conserved putative secreted protein</fullName>
    </submittedName>
</protein>
<evidence type="ECO:0000259" key="2">
    <source>
        <dbReference type="Pfam" id="PF12697"/>
    </source>
</evidence>
<gene>
    <name evidence="3" type="ORF">AJAP_28525</name>
</gene>
<feature type="chain" id="PRO_5038476376" evidence="1">
    <location>
        <begin position="26"/>
        <end position="317"/>
    </location>
</feature>
<dbReference type="SUPFAM" id="SSF53474">
    <property type="entry name" value="alpha/beta-Hydrolases"/>
    <property type="match status" value="1"/>
</dbReference>
<sequence length="317" mass="33358">MVARTIPAVFAVLAMTLFGVPAAAAEDPGPPLAAPEAAMDAAVTCTPDIEDAKANPVLLVHGTGSTPRESWSWNYERALPALGVPVCAVALPERALISVPVANEYLVHAIRHVHDLSGRKVSLLGHSQGGTHILWSLRFWPDLPGKVDDVVALSGDFHGTVIGNLVCAGPCTAISWQARIGSNLLTRMTRDPLPPGPSYTTVQTVFDEVVTPAPQAGRLDGAANFTVQDFCPGRLADHVTMLADDVAWQIAADALTHDGPAVASRIKARCWKPFLPNVNLLGLADAIPTVGSALGGILGLTQPKLPAEPELPDYTRP</sequence>
<organism evidence="3 4">
    <name type="scientific">Amycolatopsis japonica</name>
    <dbReference type="NCBI Taxonomy" id="208439"/>
    <lineage>
        <taxon>Bacteria</taxon>
        <taxon>Bacillati</taxon>
        <taxon>Actinomycetota</taxon>
        <taxon>Actinomycetes</taxon>
        <taxon>Pseudonocardiales</taxon>
        <taxon>Pseudonocardiaceae</taxon>
        <taxon>Amycolatopsis</taxon>
        <taxon>Amycolatopsis japonica group</taxon>
    </lineage>
</organism>
<evidence type="ECO:0000313" key="3">
    <source>
        <dbReference type="EMBL" id="AIG78543.1"/>
    </source>
</evidence>
<dbReference type="Proteomes" id="UP000028492">
    <property type="component" value="Chromosome"/>
</dbReference>
<dbReference type="RefSeq" id="WP_038516856.1">
    <property type="nucleotide sequence ID" value="NZ_CP008953.1"/>
</dbReference>
<feature type="domain" description="AB hydrolase-1" evidence="2">
    <location>
        <begin position="57"/>
        <end position="262"/>
    </location>
</feature>
<name>A0A075UZX9_9PSEU</name>
<evidence type="ECO:0000313" key="4">
    <source>
        <dbReference type="Proteomes" id="UP000028492"/>
    </source>
</evidence>
<dbReference type="AlphaFoldDB" id="A0A075UZX9"/>
<dbReference type="Gene3D" id="3.40.50.1820">
    <property type="entry name" value="alpha/beta hydrolase"/>
    <property type="match status" value="1"/>
</dbReference>
<dbReference type="HOGENOM" id="CLU_029537_3_0_11"/>
<dbReference type="InterPro" id="IPR000073">
    <property type="entry name" value="AB_hydrolase_1"/>
</dbReference>
<feature type="signal peptide" evidence="1">
    <location>
        <begin position="1"/>
        <end position="25"/>
    </location>
</feature>
<dbReference type="KEGG" id="aja:AJAP_28525"/>
<dbReference type="PANTHER" id="PTHR37574">
    <property type="entry name" value="LIPASE B"/>
    <property type="match status" value="1"/>
</dbReference>
<proteinExistence type="predicted"/>
<accession>A0A075UZX9</accession>
<dbReference type="STRING" id="208439.AJAP_28525"/>
<keyword evidence="4" id="KW-1185">Reference proteome</keyword>
<dbReference type="EMBL" id="CP008953">
    <property type="protein sequence ID" value="AIG78543.1"/>
    <property type="molecule type" value="Genomic_DNA"/>
</dbReference>
<dbReference type="GO" id="GO:0003824">
    <property type="term" value="F:catalytic activity"/>
    <property type="evidence" value="ECO:0007669"/>
    <property type="project" value="UniProtKB-ARBA"/>
</dbReference>
<dbReference type="InterPro" id="IPR053228">
    <property type="entry name" value="Stereospecific_Lipase"/>
</dbReference>
<reference evidence="3 4" key="1">
    <citation type="journal article" date="2014" name="J. Biotechnol.">
        <title>Complete genome sequence of the actinobacterium Amycolatopsis japonica MG417-CF17(T) (=DSM 44213T) producing (S,S)-N,N'-ethylenediaminedisuccinic acid.</title>
        <authorList>
            <person name="Stegmann E."/>
            <person name="Albersmeier A."/>
            <person name="Spohn M."/>
            <person name="Gert H."/>
            <person name="Weber T."/>
            <person name="Wohlleben W."/>
            <person name="Kalinowski J."/>
            <person name="Ruckert C."/>
        </authorList>
    </citation>
    <scope>NUCLEOTIDE SEQUENCE [LARGE SCALE GENOMIC DNA]</scope>
    <source>
        <strain evidence="4">MG417-CF17 (DSM 44213)</strain>
    </source>
</reference>
<dbReference type="eggNOG" id="COG1075">
    <property type="taxonomic scope" value="Bacteria"/>
</dbReference>
<dbReference type="Pfam" id="PF12697">
    <property type="entry name" value="Abhydrolase_6"/>
    <property type="match status" value="1"/>
</dbReference>
<dbReference type="PANTHER" id="PTHR37574:SF1">
    <property type="entry name" value="LIPASE B"/>
    <property type="match status" value="1"/>
</dbReference>